<reference evidence="2" key="1">
    <citation type="journal article" date="2019" name="Curr. Biol.">
        <title>Genome Sequence of Striga asiatica Provides Insight into the Evolution of Plant Parasitism.</title>
        <authorList>
            <person name="Yoshida S."/>
            <person name="Kim S."/>
            <person name="Wafula E.K."/>
            <person name="Tanskanen J."/>
            <person name="Kim Y.M."/>
            <person name="Honaas L."/>
            <person name="Yang Z."/>
            <person name="Spallek T."/>
            <person name="Conn C.E."/>
            <person name="Ichihashi Y."/>
            <person name="Cheong K."/>
            <person name="Cui S."/>
            <person name="Der J.P."/>
            <person name="Gundlach H."/>
            <person name="Jiao Y."/>
            <person name="Hori C."/>
            <person name="Ishida J.K."/>
            <person name="Kasahara H."/>
            <person name="Kiba T."/>
            <person name="Kim M.S."/>
            <person name="Koo N."/>
            <person name="Laohavisit A."/>
            <person name="Lee Y.H."/>
            <person name="Lumba S."/>
            <person name="McCourt P."/>
            <person name="Mortimer J.C."/>
            <person name="Mutuku J.M."/>
            <person name="Nomura T."/>
            <person name="Sasaki-Sekimoto Y."/>
            <person name="Seto Y."/>
            <person name="Wang Y."/>
            <person name="Wakatake T."/>
            <person name="Sakakibara H."/>
            <person name="Demura T."/>
            <person name="Yamaguchi S."/>
            <person name="Yoneyama K."/>
            <person name="Manabe R.I."/>
            <person name="Nelson D.C."/>
            <person name="Schulman A.H."/>
            <person name="Timko M.P."/>
            <person name="dePamphilis C.W."/>
            <person name="Choi D."/>
            <person name="Shirasu K."/>
        </authorList>
    </citation>
    <scope>NUCLEOTIDE SEQUENCE [LARGE SCALE GENOMIC DNA]</scope>
    <source>
        <strain evidence="2">cv. UVA1</strain>
    </source>
</reference>
<proteinExistence type="predicted"/>
<dbReference type="Proteomes" id="UP000325081">
    <property type="component" value="Unassembled WGS sequence"/>
</dbReference>
<comment type="caution">
    <text evidence="1">The sequence shown here is derived from an EMBL/GenBank/DDBJ whole genome shotgun (WGS) entry which is preliminary data.</text>
</comment>
<name>A0A5A7PHF7_STRAF</name>
<keyword evidence="2" id="KW-1185">Reference proteome</keyword>
<accession>A0A5A7PHF7</accession>
<organism evidence="1 2">
    <name type="scientific">Striga asiatica</name>
    <name type="common">Asiatic witchweed</name>
    <name type="synonym">Buchnera asiatica</name>
    <dbReference type="NCBI Taxonomy" id="4170"/>
    <lineage>
        <taxon>Eukaryota</taxon>
        <taxon>Viridiplantae</taxon>
        <taxon>Streptophyta</taxon>
        <taxon>Embryophyta</taxon>
        <taxon>Tracheophyta</taxon>
        <taxon>Spermatophyta</taxon>
        <taxon>Magnoliopsida</taxon>
        <taxon>eudicotyledons</taxon>
        <taxon>Gunneridae</taxon>
        <taxon>Pentapetalae</taxon>
        <taxon>asterids</taxon>
        <taxon>lamiids</taxon>
        <taxon>Lamiales</taxon>
        <taxon>Orobanchaceae</taxon>
        <taxon>Buchnereae</taxon>
        <taxon>Striga</taxon>
    </lineage>
</organism>
<evidence type="ECO:0000313" key="1">
    <source>
        <dbReference type="EMBL" id="GER32179.1"/>
    </source>
</evidence>
<dbReference type="AlphaFoldDB" id="A0A5A7PHF7"/>
<dbReference type="EMBL" id="BKCP01004561">
    <property type="protein sequence ID" value="GER32179.1"/>
    <property type="molecule type" value="Genomic_DNA"/>
</dbReference>
<protein>
    <submittedName>
        <fullName evidence="1">MAU2 chromatid cohesion factor homolog</fullName>
    </submittedName>
</protein>
<evidence type="ECO:0000313" key="2">
    <source>
        <dbReference type="Proteomes" id="UP000325081"/>
    </source>
</evidence>
<gene>
    <name evidence="1" type="ORF">STAS_08236</name>
</gene>
<sequence>MATNSNQKNKCKLWSNKLYQRVYYVKKDQHLEWMTLSRVSESSHSYSYVKSQHAVHYGYFSEVREWVIELENVAIAEDAPEAVLIREVGADRRRGFKEGFDMGELGLEARKERGERSFVSREVIVAATLVMV</sequence>